<reference evidence="1 2" key="1">
    <citation type="submission" date="2012-05" db="EMBL/GenBank/DDBJ databases">
        <title>Recombination and specialization in a pathogen metapopulation.</title>
        <authorList>
            <person name="Gardiner A."/>
            <person name="Kemen E."/>
            <person name="Schultz-Larsen T."/>
            <person name="MacLean D."/>
            <person name="Van Oosterhout C."/>
            <person name="Jones J.D.G."/>
        </authorList>
    </citation>
    <scope>NUCLEOTIDE SEQUENCE [LARGE SCALE GENOMIC DNA]</scope>
    <source>
        <strain evidence="1 2">Ac Nc2</strain>
    </source>
</reference>
<name>A0A024G036_9STRA</name>
<comment type="caution">
    <text evidence="1">The sequence shown here is derived from an EMBL/GenBank/DDBJ whole genome shotgun (WGS) entry which is preliminary data.</text>
</comment>
<dbReference type="AlphaFoldDB" id="A0A024G036"/>
<dbReference type="STRING" id="65357.A0A024G036"/>
<proteinExistence type="predicted"/>
<sequence>MVRGIIIGAAASAVAAIIYIVQRERMKNKQNHQKEITQAKKAEKVIVLPSLHKEQLLNILDSITAQMGQVVMQLAKLEANIRQESSQSGRLLPEDQLASYLLGQFEEAMKVIEKQLYEKNQTTEGEVRTATEYYEEEGDKEVLEAVAKLQDLYRVMTGAAMTEAEVPSHLTLDKFISIMEESMESLNVAMEEVCVEVSALNPDNKEEEINQRYIRRADVLSKEIHAKHGLTQEVLQAAMMKYQQEPLFLSKMVNLQAQQSDRFVKAAAIFNGEVNMGAPP</sequence>
<keyword evidence="2" id="KW-1185">Reference proteome</keyword>
<dbReference type="OrthoDB" id="73523at2759"/>
<evidence type="ECO:0000313" key="1">
    <source>
        <dbReference type="EMBL" id="CCI40133.1"/>
    </source>
</evidence>
<organism evidence="1 2">
    <name type="scientific">Albugo candida</name>
    <dbReference type="NCBI Taxonomy" id="65357"/>
    <lineage>
        <taxon>Eukaryota</taxon>
        <taxon>Sar</taxon>
        <taxon>Stramenopiles</taxon>
        <taxon>Oomycota</taxon>
        <taxon>Peronosporomycetes</taxon>
        <taxon>Albuginales</taxon>
        <taxon>Albuginaceae</taxon>
        <taxon>Albugo</taxon>
    </lineage>
</organism>
<evidence type="ECO:0000313" key="2">
    <source>
        <dbReference type="Proteomes" id="UP000053237"/>
    </source>
</evidence>
<protein>
    <submittedName>
        <fullName evidence="1">Uncharacterized protein</fullName>
    </submittedName>
</protein>
<dbReference type="EMBL" id="CAIX01000005">
    <property type="protein sequence ID" value="CCI40133.1"/>
    <property type="molecule type" value="Genomic_DNA"/>
</dbReference>
<dbReference type="Proteomes" id="UP000053237">
    <property type="component" value="Unassembled WGS sequence"/>
</dbReference>
<accession>A0A024G036</accession>
<dbReference type="InParanoid" id="A0A024G036"/>
<gene>
    <name evidence="1" type="ORF">BN9_009170</name>
</gene>